<dbReference type="PANTHER" id="PTHR39517">
    <property type="entry name" value="SLL0192 PROTEIN"/>
    <property type="match status" value="1"/>
</dbReference>
<dbReference type="EMBL" id="CP011339">
    <property type="protein sequence ID" value="AKV71225.1"/>
    <property type="molecule type" value="Genomic_DNA"/>
</dbReference>
<dbReference type="PANTHER" id="PTHR39517:SF1">
    <property type="entry name" value="LIPID-A-DISACCHARIDE SYNTHASE"/>
    <property type="match status" value="1"/>
</dbReference>
<evidence type="ECO:0000313" key="1">
    <source>
        <dbReference type="EMBL" id="AKV71225.1"/>
    </source>
</evidence>
<accession>A0A0K1SAZ9</accession>
<dbReference type="KEGG" id="mpk:VL20_6513"/>
<reference evidence="1 2" key="1">
    <citation type="journal article" date="2016" name="Stand. Genomic Sci.">
        <title>Complete genome sequence and genomic characterization of Microcystis panniformis FACHB 1757 by third-generation sequencing.</title>
        <authorList>
            <person name="Zhang J.Y."/>
            <person name="Guan R."/>
            <person name="Zhang H.J."/>
            <person name="Li H."/>
            <person name="Xiao P."/>
            <person name="Yu G.L."/>
            <person name="Du L."/>
            <person name="Cao D.M."/>
            <person name="Zhu B.C."/>
            <person name="Li R.H."/>
            <person name="Lu Z.H."/>
        </authorList>
    </citation>
    <scope>NUCLEOTIDE SEQUENCE [LARGE SCALE GENOMIC DNA]</scope>
    <source>
        <strain evidence="1 2">FACHB-1757</strain>
    </source>
</reference>
<dbReference type="PATRIC" id="fig|1638788.3.peg.6538"/>
<protein>
    <submittedName>
        <fullName evidence="1">Uncharacterized protein</fullName>
    </submittedName>
</protein>
<evidence type="ECO:0000313" key="2">
    <source>
        <dbReference type="Proteomes" id="UP000068167"/>
    </source>
</evidence>
<dbReference type="Proteomes" id="UP000068167">
    <property type="component" value="Chromosome"/>
</dbReference>
<organism evidence="1 2">
    <name type="scientific">Microcystis panniformis FACHB-1757</name>
    <dbReference type="NCBI Taxonomy" id="1638788"/>
    <lineage>
        <taxon>Bacteria</taxon>
        <taxon>Bacillati</taxon>
        <taxon>Cyanobacteriota</taxon>
        <taxon>Cyanophyceae</taxon>
        <taxon>Oscillatoriophycideae</taxon>
        <taxon>Chroococcales</taxon>
        <taxon>Microcystaceae</taxon>
        <taxon>Microcystis</taxon>
    </lineage>
</organism>
<keyword evidence="2" id="KW-1185">Reference proteome</keyword>
<name>A0A0K1SAZ9_9CHRO</name>
<sequence length="58" mass="6237">MSNGHGEDEIAIRIIKRLQSSPLCPDITALSLVGNGYAYTRLGIPLLDRGQKMPSGVL</sequence>
<dbReference type="InterPro" id="IPR019994">
    <property type="entry name" value="Lipid-A-disac_synthase-rel_put"/>
</dbReference>
<gene>
    <name evidence="1" type="ORF">VL20_6513</name>
</gene>
<proteinExistence type="predicted"/>
<dbReference type="AlphaFoldDB" id="A0A0K1SAZ9"/>